<dbReference type="InterPro" id="IPR036865">
    <property type="entry name" value="CRAL-TRIO_dom_sf"/>
</dbReference>
<protein>
    <submittedName>
        <fullName evidence="1">(African queen) hypothetical protein</fullName>
    </submittedName>
</protein>
<accession>A0A8J2QBR5</accession>
<dbReference type="Proteomes" id="UP000789524">
    <property type="component" value="Unassembled WGS sequence"/>
</dbReference>
<dbReference type="AlphaFoldDB" id="A0A8J2QBR5"/>
<dbReference type="PANTHER" id="PTHR10174:SF224">
    <property type="entry name" value="RETINOL-BINDING PROTEIN PINTA"/>
    <property type="match status" value="1"/>
</dbReference>
<sequence>MDSYSVEKDITYIKDWLKKEPHLPNDFGVERNVQPPNVANAFKVALMSADLRLKEESEEVDGDVFILDAAVATVNHFARFTPMLIKKFLICVQASVIKNNTIFVHADVNDLYKHVPQEIMPTDYGGKVGSMNDIHHAWIKKTEECKDWFLEQDKYKSDESRRPGKPKNHDELFGLAGSFRQLDID</sequence>
<name>A0A8J2QBR5_9NEOP</name>
<gene>
    <name evidence="1" type="ORF">DCHRY22_LOCUS1064</name>
</gene>
<reference evidence="1" key="1">
    <citation type="submission" date="2021-09" db="EMBL/GenBank/DDBJ databases">
        <authorList>
            <person name="Martin H S."/>
        </authorList>
    </citation>
    <scope>NUCLEOTIDE SEQUENCE</scope>
</reference>
<dbReference type="GO" id="GO:1902936">
    <property type="term" value="F:phosphatidylinositol bisphosphate binding"/>
    <property type="evidence" value="ECO:0007669"/>
    <property type="project" value="TreeGrafter"/>
</dbReference>
<proteinExistence type="predicted"/>
<evidence type="ECO:0000313" key="1">
    <source>
        <dbReference type="EMBL" id="CAG9559144.1"/>
    </source>
</evidence>
<evidence type="ECO:0000313" key="2">
    <source>
        <dbReference type="Proteomes" id="UP000789524"/>
    </source>
</evidence>
<dbReference type="PANTHER" id="PTHR10174">
    <property type="entry name" value="ALPHA-TOCOPHEROL TRANSFER PROTEIN-RELATED"/>
    <property type="match status" value="1"/>
</dbReference>
<comment type="caution">
    <text evidence="1">The sequence shown here is derived from an EMBL/GenBank/DDBJ whole genome shotgun (WGS) entry which is preliminary data.</text>
</comment>
<dbReference type="Gene3D" id="1.20.5.1200">
    <property type="entry name" value="Alpha-tocopherol transfer"/>
    <property type="match status" value="1"/>
</dbReference>
<dbReference type="GO" id="GO:0016020">
    <property type="term" value="C:membrane"/>
    <property type="evidence" value="ECO:0007669"/>
    <property type="project" value="TreeGrafter"/>
</dbReference>
<dbReference type="OrthoDB" id="8169913at2759"/>
<dbReference type="EMBL" id="CAKASE010000043">
    <property type="protein sequence ID" value="CAG9559144.1"/>
    <property type="molecule type" value="Genomic_DNA"/>
</dbReference>
<organism evidence="1 2">
    <name type="scientific">Danaus chrysippus</name>
    <name type="common">African queen</name>
    <dbReference type="NCBI Taxonomy" id="151541"/>
    <lineage>
        <taxon>Eukaryota</taxon>
        <taxon>Metazoa</taxon>
        <taxon>Ecdysozoa</taxon>
        <taxon>Arthropoda</taxon>
        <taxon>Hexapoda</taxon>
        <taxon>Insecta</taxon>
        <taxon>Pterygota</taxon>
        <taxon>Neoptera</taxon>
        <taxon>Endopterygota</taxon>
        <taxon>Lepidoptera</taxon>
        <taxon>Glossata</taxon>
        <taxon>Ditrysia</taxon>
        <taxon>Papilionoidea</taxon>
        <taxon>Nymphalidae</taxon>
        <taxon>Danainae</taxon>
        <taxon>Danaini</taxon>
        <taxon>Danaina</taxon>
        <taxon>Danaus</taxon>
        <taxon>Anosia</taxon>
    </lineage>
</organism>
<dbReference type="SUPFAM" id="SSF52087">
    <property type="entry name" value="CRAL/TRIO domain"/>
    <property type="match status" value="1"/>
</dbReference>
<dbReference type="Gene3D" id="3.40.525.10">
    <property type="entry name" value="CRAL-TRIO lipid binding domain"/>
    <property type="match status" value="1"/>
</dbReference>
<keyword evidence="2" id="KW-1185">Reference proteome</keyword>